<organism evidence="3 4">
    <name type="scientific">Panicum miliaceum</name>
    <name type="common">Proso millet</name>
    <name type="synonym">Broomcorn millet</name>
    <dbReference type="NCBI Taxonomy" id="4540"/>
    <lineage>
        <taxon>Eukaryota</taxon>
        <taxon>Viridiplantae</taxon>
        <taxon>Streptophyta</taxon>
        <taxon>Embryophyta</taxon>
        <taxon>Tracheophyta</taxon>
        <taxon>Spermatophyta</taxon>
        <taxon>Magnoliopsida</taxon>
        <taxon>Liliopsida</taxon>
        <taxon>Poales</taxon>
        <taxon>Poaceae</taxon>
        <taxon>PACMAD clade</taxon>
        <taxon>Panicoideae</taxon>
        <taxon>Panicodae</taxon>
        <taxon>Paniceae</taxon>
        <taxon>Panicinae</taxon>
        <taxon>Panicum</taxon>
        <taxon>Panicum sect. Panicum</taxon>
    </lineage>
</organism>
<feature type="region of interest" description="Disordered" evidence="1">
    <location>
        <begin position="274"/>
        <end position="307"/>
    </location>
</feature>
<keyword evidence="4" id="KW-1185">Reference proteome</keyword>
<protein>
    <recommendedName>
        <fullName evidence="2">At1g61320/AtMIF1 LRR domain-containing protein</fullName>
    </recommendedName>
</protein>
<feature type="domain" description="At1g61320/AtMIF1 LRR" evidence="2">
    <location>
        <begin position="336"/>
        <end position="435"/>
    </location>
</feature>
<reference evidence="4" key="1">
    <citation type="journal article" date="2019" name="Nat. Commun.">
        <title>The genome of broomcorn millet.</title>
        <authorList>
            <person name="Zou C."/>
            <person name="Miki D."/>
            <person name="Li D."/>
            <person name="Tang Q."/>
            <person name="Xiao L."/>
            <person name="Rajput S."/>
            <person name="Deng P."/>
            <person name="Jia W."/>
            <person name="Huang R."/>
            <person name="Zhang M."/>
            <person name="Sun Y."/>
            <person name="Hu J."/>
            <person name="Fu X."/>
            <person name="Schnable P.S."/>
            <person name="Li F."/>
            <person name="Zhang H."/>
            <person name="Feng B."/>
            <person name="Zhu X."/>
            <person name="Liu R."/>
            <person name="Schnable J.C."/>
            <person name="Zhu J.-K."/>
            <person name="Zhang H."/>
        </authorList>
    </citation>
    <scope>NUCLEOTIDE SEQUENCE [LARGE SCALE GENOMIC DNA]</scope>
</reference>
<evidence type="ECO:0000313" key="4">
    <source>
        <dbReference type="Proteomes" id="UP000275267"/>
    </source>
</evidence>
<dbReference type="Pfam" id="PF23622">
    <property type="entry name" value="LRR_At1g61320_AtMIF1"/>
    <property type="match status" value="1"/>
</dbReference>
<dbReference type="InterPro" id="IPR055357">
    <property type="entry name" value="LRR_At1g61320_AtMIF1"/>
</dbReference>
<accession>A0A3L6STD1</accession>
<dbReference type="Proteomes" id="UP000275267">
    <property type="component" value="Unassembled WGS sequence"/>
</dbReference>
<gene>
    <name evidence="3" type="ORF">C2845_PM07G26080</name>
</gene>
<evidence type="ECO:0000256" key="1">
    <source>
        <dbReference type="SAM" id="MobiDB-lite"/>
    </source>
</evidence>
<evidence type="ECO:0000259" key="2">
    <source>
        <dbReference type="Pfam" id="PF23622"/>
    </source>
</evidence>
<dbReference type="EMBL" id="PQIB02000004">
    <property type="protein sequence ID" value="RLN24897.1"/>
    <property type="molecule type" value="Genomic_DNA"/>
</dbReference>
<dbReference type="Gene3D" id="3.80.10.10">
    <property type="entry name" value="Ribonuclease Inhibitor"/>
    <property type="match status" value="1"/>
</dbReference>
<evidence type="ECO:0000313" key="3">
    <source>
        <dbReference type="EMBL" id="RLN24897.1"/>
    </source>
</evidence>
<comment type="caution">
    <text evidence="3">The sequence shown here is derived from an EMBL/GenBank/DDBJ whole genome shotgun (WGS) entry which is preliminary data.</text>
</comment>
<dbReference type="STRING" id="4540.A0A3L6STD1"/>
<proteinExistence type="predicted"/>
<dbReference type="PANTHER" id="PTHR31900:SF30">
    <property type="entry name" value="SUPERFAMILY PROTEIN, PUTATIVE-RELATED"/>
    <property type="match status" value="1"/>
</dbReference>
<name>A0A3L6STD1_PANMI</name>
<sequence>MRPRLSALSKRATDLPSLSASADLLRFAKLRAQSDFDESVDHFRHRSILLDEDGDGNDEEVISDISGLREHSFSCIHQHLRRVSLECRMEEPNCFVARLAKFFAENAAVLEEMYIDDGDHRIREHLSGKVGRWTRNSSERRNPSVLAQSECGGDRLSNLPAFEAARATMLSRRWRHILGAVHTISLDRRERPIPSELETWPWPPIELAPFGDVISAALQGRHRAGAGAPLRKLRIALRDFCWSNLNPDMLAGGEFHLDLGLGGSLVCSLARRSSDPEDKGKVYAGPHATCGGERDDDDDDEEEEDEEYPALLLTDDDAAPRAIPVPRRLFSFLMPRSLRLGPCQLDLPAAIDLPSLDTLLLSRVVGAGAGAQIQRLITACPRLADLTLEACAKLTALSVLDKRLRRLALLCCHKPAAVAADASELRVFEYRGVVPAPSFLTMHGTPQISSCALDFRGEEPTDPSELRGFLQLFACARHLQLKSAQLGAGAGSDVFPSSPAFPAFANLRRLELMGLCPRDAATGVAALTRVLKQTPILETLSLFFLPEPLKEAYNSHATCYDGEASLDTHRVRYDRHADLAAPDGAEIPCMKQRVREINLVHYQGGVSQRTLAKFLLRNAPAVEEVCCVFAPGPLWMQTKLMEKMRGWVMNMSSKLTFL</sequence>
<dbReference type="AlphaFoldDB" id="A0A3L6STD1"/>
<dbReference type="PANTHER" id="PTHR31900">
    <property type="entry name" value="F-BOX/RNI SUPERFAMILY PROTEIN-RELATED"/>
    <property type="match status" value="1"/>
</dbReference>
<feature type="compositionally biased region" description="Acidic residues" evidence="1">
    <location>
        <begin position="294"/>
        <end position="307"/>
    </location>
</feature>
<dbReference type="InterPro" id="IPR050232">
    <property type="entry name" value="FBL13/AtMIF1-like"/>
</dbReference>
<dbReference type="OrthoDB" id="691227at2759"/>
<dbReference type="InterPro" id="IPR032675">
    <property type="entry name" value="LRR_dom_sf"/>
</dbReference>